<comment type="subcellular location">
    <subcellularLocation>
        <location evidence="1 13">Cytoplasm</location>
    </subcellularLocation>
</comment>
<dbReference type="InterPro" id="IPR032678">
    <property type="entry name" value="tRNA-synt_1_cat_dom"/>
</dbReference>
<dbReference type="AlphaFoldDB" id="A0A4R9GLI4"/>
<organism evidence="15 16">
    <name type="scientific">Leptospira fletcheri</name>
    <dbReference type="NCBI Taxonomy" id="2484981"/>
    <lineage>
        <taxon>Bacteria</taxon>
        <taxon>Pseudomonadati</taxon>
        <taxon>Spirochaetota</taxon>
        <taxon>Spirochaetia</taxon>
        <taxon>Leptospirales</taxon>
        <taxon>Leptospiraceae</taxon>
        <taxon>Leptospira</taxon>
    </lineage>
</organism>
<dbReference type="Gene3D" id="3.40.50.620">
    <property type="entry name" value="HUPs"/>
    <property type="match status" value="1"/>
</dbReference>
<feature type="short sequence motif" description="'HIGH' region" evidence="13">
    <location>
        <begin position="32"/>
        <end position="42"/>
    </location>
</feature>
<evidence type="ECO:0000256" key="3">
    <source>
        <dbReference type="ARBA" id="ARBA00011245"/>
    </source>
</evidence>
<dbReference type="Gene3D" id="1.20.120.1910">
    <property type="entry name" value="Cysteine-tRNA ligase, C-terminal anti-codon recognition domain"/>
    <property type="match status" value="1"/>
</dbReference>
<protein>
    <recommendedName>
        <fullName evidence="13">Cysteine--tRNA ligase</fullName>
        <ecNumber evidence="13">6.1.1.16</ecNumber>
    </recommendedName>
    <alternativeName>
        <fullName evidence="13">Cysteinyl-tRNA synthetase</fullName>
        <shortName evidence="13">CysRS</shortName>
    </alternativeName>
</protein>
<evidence type="ECO:0000259" key="14">
    <source>
        <dbReference type="SMART" id="SM00840"/>
    </source>
</evidence>
<dbReference type="InterPro" id="IPR015803">
    <property type="entry name" value="Cys-tRNA-ligase"/>
</dbReference>
<dbReference type="PRINTS" id="PR00983">
    <property type="entry name" value="TRNASYNTHCYS"/>
</dbReference>
<dbReference type="Pfam" id="PF09190">
    <property type="entry name" value="DALR_2"/>
    <property type="match status" value="1"/>
</dbReference>
<evidence type="ECO:0000256" key="12">
    <source>
        <dbReference type="ARBA" id="ARBA00047398"/>
    </source>
</evidence>
<dbReference type="SMART" id="SM00840">
    <property type="entry name" value="DALR_2"/>
    <property type="match status" value="1"/>
</dbReference>
<dbReference type="GO" id="GO:0008270">
    <property type="term" value="F:zinc ion binding"/>
    <property type="evidence" value="ECO:0007669"/>
    <property type="project" value="UniProtKB-UniRule"/>
</dbReference>
<keyword evidence="4 13" id="KW-0963">Cytoplasm</keyword>
<evidence type="ECO:0000256" key="7">
    <source>
        <dbReference type="ARBA" id="ARBA00022741"/>
    </source>
</evidence>
<evidence type="ECO:0000313" key="16">
    <source>
        <dbReference type="Proteomes" id="UP000298458"/>
    </source>
</evidence>
<dbReference type="InterPro" id="IPR024909">
    <property type="entry name" value="Cys-tRNA/MSH_ligase"/>
</dbReference>
<evidence type="ECO:0000256" key="1">
    <source>
        <dbReference type="ARBA" id="ARBA00004496"/>
    </source>
</evidence>
<evidence type="ECO:0000256" key="5">
    <source>
        <dbReference type="ARBA" id="ARBA00022598"/>
    </source>
</evidence>
<sequence>MREVRFHNTLSGKKEPFLPQDKNKVRIYSCGPTVYNFAHIGNLRAFLFVDLLRRSLRALGFVPEMTMNITDIDDKIIRESISSGQSIQEFTRPWTEAFFQDLDTVGIQRLEHYPKATDSVPEMVEIIRLLREKGLVYEKEGSLYYSISKFSGYGKLSHIDSTGMKTGTRYDTDEYEKDDVRDFVLWKSPKLEGEAFWDTDLGKGRPGWHLECSAMIRKIYGSGIDIHTGGVDLTFPHHENEIAQSEGAYPNESFVKYWLHSEHLLVNGEKMSKSKGNFFTLRDLLQKGADPKALRFLLLGTHYRSKLNFTFDRLEEADQAVHRIQACLDRLLKEKETPSLSPDDASPIPTLELWEQMLDSLADDLNVSKFLAYVYEAVKSLNQRLDKRSLAGPQVEAALEFFRKVDGILGILEFEWKPETLDSEIDELVQKRQEARKNKDFALSDQIRDRLNELGIIVEDTKDGLRWKRK</sequence>
<comment type="cofactor">
    <cofactor evidence="13">
        <name>Zn(2+)</name>
        <dbReference type="ChEBI" id="CHEBI:29105"/>
    </cofactor>
    <text evidence="13">Binds 1 zinc ion per subunit.</text>
</comment>
<feature type="binding site" evidence="13">
    <location>
        <position position="212"/>
    </location>
    <ligand>
        <name>Zn(2+)</name>
        <dbReference type="ChEBI" id="CHEBI:29105"/>
    </ligand>
</feature>
<feature type="binding site" evidence="13">
    <location>
        <position position="241"/>
    </location>
    <ligand>
        <name>Zn(2+)</name>
        <dbReference type="ChEBI" id="CHEBI:29105"/>
    </ligand>
</feature>
<evidence type="ECO:0000256" key="13">
    <source>
        <dbReference type="HAMAP-Rule" id="MF_00041"/>
    </source>
</evidence>
<dbReference type="InterPro" id="IPR009080">
    <property type="entry name" value="tRNAsynth_Ia_anticodon-bd"/>
</dbReference>
<feature type="domain" description="Cysteinyl-tRNA synthetase class Ia DALR" evidence="14">
    <location>
        <begin position="356"/>
        <end position="420"/>
    </location>
</feature>
<comment type="subunit">
    <text evidence="3 13">Monomer.</text>
</comment>
<feature type="binding site" evidence="13">
    <location>
        <position position="30"/>
    </location>
    <ligand>
        <name>Zn(2+)</name>
        <dbReference type="ChEBI" id="CHEBI:29105"/>
    </ligand>
</feature>
<dbReference type="GO" id="GO:0005829">
    <property type="term" value="C:cytosol"/>
    <property type="evidence" value="ECO:0007669"/>
    <property type="project" value="TreeGrafter"/>
</dbReference>
<name>A0A4R9GLI4_9LEPT</name>
<dbReference type="OrthoDB" id="9815130at2"/>
<dbReference type="Pfam" id="PF01406">
    <property type="entry name" value="tRNA-synt_1e"/>
    <property type="match status" value="1"/>
</dbReference>
<keyword evidence="16" id="KW-1185">Reference proteome</keyword>
<keyword evidence="11 13" id="KW-0030">Aminoacyl-tRNA synthetase</keyword>
<keyword evidence="7 13" id="KW-0547">Nucleotide-binding</keyword>
<comment type="catalytic activity">
    <reaction evidence="12 13">
        <text>tRNA(Cys) + L-cysteine + ATP = L-cysteinyl-tRNA(Cys) + AMP + diphosphate</text>
        <dbReference type="Rhea" id="RHEA:17773"/>
        <dbReference type="Rhea" id="RHEA-COMP:9661"/>
        <dbReference type="Rhea" id="RHEA-COMP:9679"/>
        <dbReference type="ChEBI" id="CHEBI:30616"/>
        <dbReference type="ChEBI" id="CHEBI:33019"/>
        <dbReference type="ChEBI" id="CHEBI:35235"/>
        <dbReference type="ChEBI" id="CHEBI:78442"/>
        <dbReference type="ChEBI" id="CHEBI:78517"/>
        <dbReference type="ChEBI" id="CHEBI:456215"/>
        <dbReference type="EC" id="6.1.1.16"/>
    </reaction>
</comment>
<keyword evidence="9 13" id="KW-0067">ATP-binding</keyword>
<comment type="caution">
    <text evidence="15">The sequence shown here is derived from an EMBL/GenBank/DDBJ whole genome shotgun (WGS) entry which is preliminary data.</text>
</comment>
<evidence type="ECO:0000313" key="15">
    <source>
        <dbReference type="EMBL" id="TGK13953.1"/>
    </source>
</evidence>
<dbReference type="EMBL" id="RQET01000001">
    <property type="protein sequence ID" value="TGK13953.1"/>
    <property type="molecule type" value="Genomic_DNA"/>
</dbReference>
<comment type="similarity">
    <text evidence="2 13">Belongs to the class-I aminoacyl-tRNA synthetase family.</text>
</comment>
<feature type="short sequence motif" description="'KMSKS' region" evidence="13">
    <location>
        <begin position="270"/>
        <end position="274"/>
    </location>
</feature>
<dbReference type="GO" id="GO:0006423">
    <property type="term" value="P:cysteinyl-tRNA aminoacylation"/>
    <property type="evidence" value="ECO:0007669"/>
    <property type="project" value="UniProtKB-UniRule"/>
</dbReference>
<dbReference type="CDD" id="cd00672">
    <property type="entry name" value="CysRS_core"/>
    <property type="match status" value="1"/>
</dbReference>
<dbReference type="GO" id="GO:0005524">
    <property type="term" value="F:ATP binding"/>
    <property type="evidence" value="ECO:0007669"/>
    <property type="project" value="UniProtKB-UniRule"/>
</dbReference>
<dbReference type="SUPFAM" id="SSF47323">
    <property type="entry name" value="Anticodon-binding domain of a subclass of class I aminoacyl-tRNA synthetases"/>
    <property type="match status" value="1"/>
</dbReference>
<feature type="binding site" evidence="13">
    <location>
        <position position="237"/>
    </location>
    <ligand>
        <name>Zn(2+)</name>
        <dbReference type="ChEBI" id="CHEBI:29105"/>
    </ligand>
</feature>
<dbReference type="InterPro" id="IPR014729">
    <property type="entry name" value="Rossmann-like_a/b/a_fold"/>
</dbReference>
<dbReference type="Proteomes" id="UP000298458">
    <property type="component" value="Unassembled WGS sequence"/>
</dbReference>
<dbReference type="NCBIfam" id="TIGR00435">
    <property type="entry name" value="cysS"/>
    <property type="match status" value="1"/>
</dbReference>
<dbReference type="Pfam" id="PF23493">
    <property type="entry name" value="CysS_C"/>
    <property type="match status" value="1"/>
</dbReference>
<evidence type="ECO:0000256" key="8">
    <source>
        <dbReference type="ARBA" id="ARBA00022833"/>
    </source>
</evidence>
<dbReference type="HAMAP" id="MF_00041">
    <property type="entry name" value="Cys_tRNA_synth"/>
    <property type="match status" value="1"/>
</dbReference>
<dbReference type="FunFam" id="3.40.50.620:FF:000130">
    <property type="entry name" value="Cysteine--tRNA ligase"/>
    <property type="match status" value="1"/>
</dbReference>
<keyword evidence="5 13" id="KW-0436">Ligase</keyword>
<keyword evidence="10 13" id="KW-0648">Protein biosynthesis</keyword>
<proteinExistence type="inferred from homology"/>
<evidence type="ECO:0000256" key="9">
    <source>
        <dbReference type="ARBA" id="ARBA00022840"/>
    </source>
</evidence>
<gene>
    <name evidence="13" type="primary">cysS</name>
    <name evidence="15" type="ORF">EHO60_01000</name>
</gene>
<evidence type="ECO:0000256" key="4">
    <source>
        <dbReference type="ARBA" id="ARBA00022490"/>
    </source>
</evidence>
<dbReference type="GO" id="GO:0004817">
    <property type="term" value="F:cysteine-tRNA ligase activity"/>
    <property type="evidence" value="ECO:0007669"/>
    <property type="project" value="UniProtKB-UniRule"/>
</dbReference>
<dbReference type="RefSeq" id="WP_135766294.1">
    <property type="nucleotide sequence ID" value="NZ_RQET01000001.1"/>
</dbReference>
<keyword evidence="8 13" id="KW-0862">Zinc</keyword>
<accession>A0A4R9GLI4</accession>
<dbReference type="SUPFAM" id="SSF52374">
    <property type="entry name" value="Nucleotidylyl transferase"/>
    <property type="match status" value="1"/>
</dbReference>
<feature type="binding site" evidence="13">
    <location>
        <position position="273"/>
    </location>
    <ligand>
        <name>ATP</name>
        <dbReference type="ChEBI" id="CHEBI:30616"/>
    </ligand>
</feature>
<dbReference type="InterPro" id="IPR015273">
    <property type="entry name" value="Cys-tRNA-synt_Ia_DALR"/>
</dbReference>
<dbReference type="PANTHER" id="PTHR10890:SF3">
    <property type="entry name" value="CYSTEINE--TRNA LIGASE, CYTOPLASMIC"/>
    <property type="match status" value="1"/>
</dbReference>
<evidence type="ECO:0000256" key="6">
    <source>
        <dbReference type="ARBA" id="ARBA00022723"/>
    </source>
</evidence>
<evidence type="ECO:0000256" key="2">
    <source>
        <dbReference type="ARBA" id="ARBA00005594"/>
    </source>
</evidence>
<reference evidence="15" key="1">
    <citation type="journal article" date="2019" name="PLoS Negl. Trop. Dis.">
        <title>Revisiting the worldwide diversity of Leptospira species in the environment.</title>
        <authorList>
            <person name="Vincent A.T."/>
            <person name="Schiettekatte O."/>
            <person name="Bourhy P."/>
            <person name="Veyrier F.J."/>
            <person name="Picardeau M."/>
        </authorList>
    </citation>
    <scope>NUCLEOTIDE SEQUENCE [LARGE SCALE GENOMIC DNA]</scope>
    <source>
        <strain evidence="15">SSW15</strain>
    </source>
</reference>
<dbReference type="InterPro" id="IPR056411">
    <property type="entry name" value="CysS_C"/>
</dbReference>
<dbReference type="EC" id="6.1.1.16" evidence="13"/>
<evidence type="ECO:0000256" key="11">
    <source>
        <dbReference type="ARBA" id="ARBA00023146"/>
    </source>
</evidence>
<keyword evidence="6 13" id="KW-0479">Metal-binding</keyword>
<evidence type="ECO:0000256" key="10">
    <source>
        <dbReference type="ARBA" id="ARBA00022917"/>
    </source>
</evidence>
<dbReference type="PANTHER" id="PTHR10890">
    <property type="entry name" value="CYSTEINYL-TRNA SYNTHETASE"/>
    <property type="match status" value="1"/>
</dbReference>